<keyword evidence="1" id="KW-0812">Transmembrane</keyword>
<dbReference type="GO" id="GO:0016301">
    <property type="term" value="F:kinase activity"/>
    <property type="evidence" value="ECO:0007669"/>
    <property type="project" value="UniProtKB-KW"/>
</dbReference>
<keyword evidence="1" id="KW-0472">Membrane</keyword>
<dbReference type="PATRIC" id="fig|1386089.3.peg.1882"/>
<feature type="transmembrane region" description="Helical" evidence="1">
    <location>
        <begin position="42"/>
        <end position="61"/>
    </location>
</feature>
<gene>
    <name evidence="3" type="ORF">N865_12870</name>
</gene>
<evidence type="ECO:0000313" key="3">
    <source>
        <dbReference type="EMBL" id="EWT01926.1"/>
    </source>
</evidence>
<sequence length="452" mass="47013">MTTSVPSGRRDARRRASAALALTALAAAVLFLVVVSIRRWDVLLVSVVSLGLAVVAAWYVVSRRGSVRVAAAVLAVIALAVFVAVILASQSGRVLAVGLALGAISTVAAGYALAPEPGLVEAESAPRARHAVLIMNPRSGGGKVERFGLVDLCRQRDVEPHVLGPGDDLREVAEAAVARGAELLGMAGGDGSLAIVASIASRHGLPFVVVPAGTRNHFALDLGIDREDVPGALEAFDDGVDTRVDLAELNGRVFVNNASMGVYAKVVQSADYREAKVQTASAMLPDMLGPGARPLDLRYTLPSGEQAVPGQLLLVSNNPYDLAHLRGGGTRERLDGGVLGIVSLRVSSAADAEKVAALEMTGQVQRFAGWNEWTASEFDVTSDGPVEVGVDGEALVLDPPLHFAIRPGAVTVRLPRAAVRRRAGARQPARITAGSTLTALWETATGRQAQAG</sequence>
<dbReference type="InterPro" id="IPR016064">
    <property type="entry name" value="NAD/diacylglycerol_kinase_sf"/>
</dbReference>
<evidence type="ECO:0000259" key="2">
    <source>
        <dbReference type="PROSITE" id="PS50146"/>
    </source>
</evidence>
<comment type="caution">
    <text evidence="3">The sequence shown here is derived from an EMBL/GenBank/DDBJ whole genome shotgun (WGS) entry which is preliminary data.</text>
</comment>
<dbReference type="InterPro" id="IPR001206">
    <property type="entry name" value="Diacylglycerol_kinase_cat_dom"/>
</dbReference>
<evidence type="ECO:0000256" key="1">
    <source>
        <dbReference type="SAM" id="Phobius"/>
    </source>
</evidence>
<accession>W9G6V5</accession>
<feature type="transmembrane region" description="Helical" evidence="1">
    <location>
        <begin position="16"/>
        <end position="35"/>
    </location>
</feature>
<name>W9G6V5_9MICO</name>
<dbReference type="STRING" id="1386089.N865_12870"/>
<feature type="domain" description="DAGKc" evidence="2">
    <location>
        <begin position="126"/>
        <end position="253"/>
    </location>
</feature>
<keyword evidence="4" id="KW-1185">Reference proteome</keyword>
<feature type="transmembrane region" description="Helical" evidence="1">
    <location>
        <begin position="94"/>
        <end position="114"/>
    </location>
</feature>
<keyword evidence="3" id="KW-0418">Kinase</keyword>
<protein>
    <submittedName>
        <fullName evidence="3">Diacylglycerol kinase</fullName>
    </submittedName>
</protein>
<dbReference type="eggNOG" id="COG1597">
    <property type="taxonomic scope" value="Bacteria"/>
</dbReference>
<dbReference type="PROSITE" id="PS50146">
    <property type="entry name" value="DAGK"/>
    <property type="match status" value="1"/>
</dbReference>
<feature type="transmembrane region" description="Helical" evidence="1">
    <location>
        <begin position="67"/>
        <end position="87"/>
    </location>
</feature>
<proteinExistence type="predicted"/>
<dbReference type="Proteomes" id="UP000019489">
    <property type="component" value="Unassembled WGS sequence"/>
</dbReference>
<dbReference type="OrthoDB" id="3208200at2"/>
<dbReference type="RefSeq" id="WP_034804569.1">
    <property type="nucleotide sequence ID" value="NZ_AWSA01000016.1"/>
</dbReference>
<organism evidence="3 4">
    <name type="scientific">Intrasporangium oryzae NRRL B-24470</name>
    <dbReference type="NCBI Taxonomy" id="1386089"/>
    <lineage>
        <taxon>Bacteria</taxon>
        <taxon>Bacillati</taxon>
        <taxon>Actinomycetota</taxon>
        <taxon>Actinomycetes</taxon>
        <taxon>Micrococcales</taxon>
        <taxon>Intrasporangiaceae</taxon>
        <taxon>Intrasporangium</taxon>
    </lineage>
</organism>
<dbReference type="Gene3D" id="3.40.50.10330">
    <property type="entry name" value="Probable inorganic polyphosphate/atp-NAD kinase, domain 1"/>
    <property type="match status" value="1"/>
</dbReference>
<dbReference type="AlphaFoldDB" id="W9G6V5"/>
<dbReference type="EMBL" id="AWSA01000016">
    <property type="protein sequence ID" value="EWT01926.1"/>
    <property type="molecule type" value="Genomic_DNA"/>
</dbReference>
<evidence type="ECO:0000313" key="4">
    <source>
        <dbReference type="Proteomes" id="UP000019489"/>
    </source>
</evidence>
<reference evidence="3 4" key="1">
    <citation type="submission" date="2013-08" db="EMBL/GenBank/DDBJ databases">
        <title>Intrasporangium oryzae NRRL B-24470.</title>
        <authorList>
            <person name="Liu H."/>
            <person name="Wang G."/>
        </authorList>
    </citation>
    <scope>NUCLEOTIDE SEQUENCE [LARGE SCALE GENOMIC DNA]</scope>
    <source>
        <strain evidence="3 4">NRRL B-24470</strain>
    </source>
</reference>
<dbReference type="Gene3D" id="2.60.200.40">
    <property type="match status" value="1"/>
</dbReference>
<dbReference type="InterPro" id="IPR017438">
    <property type="entry name" value="ATP-NAD_kinase_N"/>
</dbReference>
<dbReference type="SUPFAM" id="SSF111331">
    <property type="entry name" value="NAD kinase/diacylglycerol kinase-like"/>
    <property type="match status" value="1"/>
</dbReference>
<dbReference type="Pfam" id="PF00781">
    <property type="entry name" value="DAGK_cat"/>
    <property type="match status" value="1"/>
</dbReference>
<keyword evidence="3" id="KW-0808">Transferase</keyword>
<keyword evidence="1" id="KW-1133">Transmembrane helix</keyword>